<keyword evidence="5" id="KW-1185">Reference proteome</keyword>
<dbReference type="SMART" id="SM00116">
    <property type="entry name" value="CBS"/>
    <property type="match status" value="2"/>
</dbReference>
<protein>
    <submittedName>
        <fullName evidence="4">Inosine-5-monophosphate dehydrogenase</fullName>
    </submittedName>
</protein>
<evidence type="ECO:0000256" key="1">
    <source>
        <dbReference type="ARBA" id="ARBA00023122"/>
    </source>
</evidence>
<evidence type="ECO:0000313" key="4">
    <source>
        <dbReference type="EMBL" id="GGD90487.1"/>
    </source>
</evidence>
<comment type="caution">
    <text evidence="4">The sequence shown here is derived from an EMBL/GenBank/DDBJ whole genome shotgun (WGS) entry which is preliminary data.</text>
</comment>
<dbReference type="InterPro" id="IPR000644">
    <property type="entry name" value="CBS_dom"/>
</dbReference>
<dbReference type="Gene3D" id="3.10.580.10">
    <property type="entry name" value="CBS-domain"/>
    <property type="match status" value="1"/>
</dbReference>
<sequence length="144" mass="15480">MNVRSILEQKGREVFTLHPGITLGEAAGELARRRIGAVLLTTESGAIAGILSERDIVRAVGIQGISALEEPVEGIMTKKVTTCDESAGIDEIMGIMTRGRFRHLPVVEGGRLVGIVSIGDVVKRRIEEVVREAEDMRTYIAAAG</sequence>
<dbReference type="EMBL" id="BMIQ01000001">
    <property type="protein sequence ID" value="GGD90487.1"/>
    <property type="molecule type" value="Genomic_DNA"/>
</dbReference>
<dbReference type="InterPro" id="IPR044725">
    <property type="entry name" value="CBSX3_CBS_dom"/>
</dbReference>
<dbReference type="PROSITE" id="PS51371">
    <property type="entry name" value="CBS"/>
    <property type="match status" value="2"/>
</dbReference>
<dbReference type="Pfam" id="PF00571">
    <property type="entry name" value="CBS"/>
    <property type="match status" value="2"/>
</dbReference>
<evidence type="ECO:0000259" key="3">
    <source>
        <dbReference type="PROSITE" id="PS51371"/>
    </source>
</evidence>
<feature type="domain" description="CBS" evidence="3">
    <location>
        <begin position="10"/>
        <end position="68"/>
    </location>
</feature>
<reference evidence="4" key="1">
    <citation type="journal article" date="2014" name="Int. J. Syst. Evol. Microbiol.">
        <title>Complete genome sequence of Corynebacterium casei LMG S-19264T (=DSM 44701T), isolated from a smear-ripened cheese.</title>
        <authorList>
            <consortium name="US DOE Joint Genome Institute (JGI-PGF)"/>
            <person name="Walter F."/>
            <person name="Albersmeier A."/>
            <person name="Kalinowski J."/>
            <person name="Ruckert C."/>
        </authorList>
    </citation>
    <scope>NUCLEOTIDE SEQUENCE</scope>
    <source>
        <strain evidence="4">CGMCC 1.15367</strain>
    </source>
</reference>
<feature type="domain" description="CBS" evidence="3">
    <location>
        <begin position="76"/>
        <end position="134"/>
    </location>
</feature>
<evidence type="ECO:0000256" key="2">
    <source>
        <dbReference type="PROSITE-ProRule" id="PRU00703"/>
    </source>
</evidence>
<dbReference type="RefSeq" id="WP_188906768.1">
    <property type="nucleotide sequence ID" value="NZ_BMIQ01000001.1"/>
</dbReference>
<dbReference type="PANTHER" id="PTHR43080">
    <property type="entry name" value="CBS DOMAIN-CONTAINING PROTEIN CBSX3, MITOCHONDRIAL"/>
    <property type="match status" value="1"/>
</dbReference>
<dbReference type="PANTHER" id="PTHR43080:SF2">
    <property type="entry name" value="CBS DOMAIN-CONTAINING PROTEIN"/>
    <property type="match status" value="1"/>
</dbReference>
<dbReference type="Proteomes" id="UP000644699">
    <property type="component" value="Unassembled WGS sequence"/>
</dbReference>
<dbReference type="CDD" id="cd04623">
    <property type="entry name" value="CBS_pair_bac_euk"/>
    <property type="match status" value="1"/>
</dbReference>
<dbReference type="AlphaFoldDB" id="A0A917E1S1"/>
<evidence type="ECO:0000313" key="5">
    <source>
        <dbReference type="Proteomes" id="UP000644699"/>
    </source>
</evidence>
<accession>A0A917E1S1</accession>
<dbReference type="InterPro" id="IPR046342">
    <property type="entry name" value="CBS_dom_sf"/>
</dbReference>
<proteinExistence type="predicted"/>
<gene>
    <name evidence="4" type="ORF">GCM10011390_06560</name>
</gene>
<organism evidence="4 5">
    <name type="scientific">Aureimonas endophytica</name>
    <dbReference type="NCBI Taxonomy" id="2027858"/>
    <lineage>
        <taxon>Bacteria</taxon>
        <taxon>Pseudomonadati</taxon>
        <taxon>Pseudomonadota</taxon>
        <taxon>Alphaproteobacteria</taxon>
        <taxon>Hyphomicrobiales</taxon>
        <taxon>Aurantimonadaceae</taxon>
        <taxon>Aureimonas</taxon>
    </lineage>
</organism>
<keyword evidence="1 2" id="KW-0129">CBS domain</keyword>
<name>A0A917E1S1_9HYPH</name>
<reference evidence="4" key="2">
    <citation type="submission" date="2020-09" db="EMBL/GenBank/DDBJ databases">
        <authorList>
            <person name="Sun Q."/>
            <person name="Zhou Y."/>
        </authorList>
    </citation>
    <scope>NUCLEOTIDE SEQUENCE</scope>
    <source>
        <strain evidence="4">CGMCC 1.15367</strain>
    </source>
</reference>
<dbReference type="SUPFAM" id="SSF54631">
    <property type="entry name" value="CBS-domain pair"/>
    <property type="match status" value="1"/>
</dbReference>
<dbReference type="InterPro" id="IPR051257">
    <property type="entry name" value="Diverse_CBS-Domain"/>
</dbReference>